<evidence type="ECO:0000313" key="1">
    <source>
        <dbReference type="EMBL" id="GBQ89052.1"/>
    </source>
</evidence>
<keyword evidence="2" id="KW-1185">Reference proteome</keyword>
<gene>
    <name evidence="1" type="ORF">AA0535_1699</name>
</gene>
<proteinExistence type="predicted"/>
<dbReference type="Proteomes" id="UP001062776">
    <property type="component" value="Unassembled WGS sequence"/>
</dbReference>
<sequence>MSRSNQIDEIDVLRIVKDAVYRAGSQVRFAEKAGVSKQTLNSQIHSRDDRNFTPEVLRAAGLRRVVTVHYEFIEGAE</sequence>
<name>A0ABQ0Q335_9PROT</name>
<dbReference type="RefSeq" id="WP_264815555.1">
    <property type="nucleotide sequence ID" value="NZ_BAPV01000012.1"/>
</dbReference>
<evidence type="ECO:0000313" key="2">
    <source>
        <dbReference type="Proteomes" id="UP001062776"/>
    </source>
</evidence>
<evidence type="ECO:0008006" key="3">
    <source>
        <dbReference type="Google" id="ProtNLM"/>
    </source>
</evidence>
<dbReference type="EMBL" id="BAPV01000012">
    <property type="protein sequence ID" value="GBQ89052.1"/>
    <property type="molecule type" value="Genomic_DNA"/>
</dbReference>
<comment type="caution">
    <text evidence="1">The sequence shown here is derived from an EMBL/GenBank/DDBJ whole genome shotgun (WGS) entry which is preliminary data.</text>
</comment>
<protein>
    <recommendedName>
        <fullName evidence="3">HTH cro/C1-type domain-containing protein</fullName>
    </recommendedName>
</protein>
<organism evidence="1 2">
    <name type="scientific">Asaia krungthepensis NRIC 0535</name>
    <dbReference type="NCBI Taxonomy" id="1307925"/>
    <lineage>
        <taxon>Bacteria</taxon>
        <taxon>Pseudomonadati</taxon>
        <taxon>Pseudomonadota</taxon>
        <taxon>Alphaproteobacteria</taxon>
        <taxon>Acetobacterales</taxon>
        <taxon>Acetobacteraceae</taxon>
        <taxon>Asaia</taxon>
    </lineage>
</organism>
<reference evidence="1" key="1">
    <citation type="submission" date="2013-04" db="EMBL/GenBank/DDBJ databases">
        <title>The genome sequencing project of 58 acetic acid bacteria.</title>
        <authorList>
            <person name="Okamoto-Kainuma A."/>
            <person name="Ishikawa M."/>
            <person name="Umino S."/>
            <person name="Koizumi Y."/>
            <person name="Shiwa Y."/>
            <person name="Yoshikawa H."/>
            <person name="Matsutani M."/>
            <person name="Matsushita K."/>
        </authorList>
    </citation>
    <scope>NUCLEOTIDE SEQUENCE</scope>
    <source>
        <strain evidence="1">NRIC 0535</strain>
    </source>
</reference>
<accession>A0ABQ0Q335</accession>